<feature type="region of interest" description="Disordered" evidence="1">
    <location>
        <begin position="76"/>
        <end position="98"/>
    </location>
</feature>
<feature type="compositionally biased region" description="Basic and acidic residues" evidence="1">
    <location>
        <begin position="142"/>
        <end position="153"/>
    </location>
</feature>
<evidence type="ECO:0000313" key="3">
    <source>
        <dbReference type="Proteomes" id="UP000314294"/>
    </source>
</evidence>
<comment type="caution">
    <text evidence="2">The sequence shown here is derived from an EMBL/GenBank/DDBJ whole genome shotgun (WGS) entry which is preliminary data.</text>
</comment>
<accession>A0A4Z2GM31</accession>
<evidence type="ECO:0000313" key="2">
    <source>
        <dbReference type="EMBL" id="TNN54617.1"/>
    </source>
</evidence>
<organism evidence="2 3">
    <name type="scientific">Liparis tanakae</name>
    <name type="common">Tanaka's snailfish</name>
    <dbReference type="NCBI Taxonomy" id="230148"/>
    <lineage>
        <taxon>Eukaryota</taxon>
        <taxon>Metazoa</taxon>
        <taxon>Chordata</taxon>
        <taxon>Craniata</taxon>
        <taxon>Vertebrata</taxon>
        <taxon>Euteleostomi</taxon>
        <taxon>Actinopterygii</taxon>
        <taxon>Neopterygii</taxon>
        <taxon>Teleostei</taxon>
        <taxon>Neoteleostei</taxon>
        <taxon>Acanthomorphata</taxon>
        <taxon>Eupercaria</taxon>
        <taxon>Perciformes</taxon>
        <taxon>Cottioidei</taxon>
        <taxon>Cottales</taxon>
        <taxon>Liparidae</taxon>
        <taxon>Liparis</taxon>
    </lineage>
</organism>
<proteinExistence type="predicted"/>
<feature type="region of interest" description="Disordered" evidence="1">
    <location>
        <begin position="1"/>
        <end position="34"/>
    </location>
</feature>
<feature type="region of interest" description="Disordered" evidence="1">
    <location>
        <begin position="130"/>
        <end position="153"/>
    </location>
</feature>
<sequence>MEEEEGRGASGGEMGVREGGAREDGGRGRPPVSTAELGVCAHIGTKKVTCTPPVNNSAHRAPAAELRRTRIAQSKCAHTGKHTLNTPTPLARAQSSGRDEAQHLVERVALALVVHLLHDGQALQLNAKRSHLASQVKPTATSRRDDSRPNVTR</sequence>
<reference evidence="2 3" key="1">
    <citation type="submission" date="2019-03" db="EMBL/GenBank/DDBJ databases">
        <title>First draft genome of Liparis tanakae, snailfish: a comprehensive survey of snailfish specific genes.</title>
        <authorList>
            <person name="Kim W."/>
            <person name="Song I."/>
            <person name="Jeong J.-H."/>
            <person name="Kim D."/>
            <person name="Kim S."/>
            <person name="Ryu S."/>
            <person name="Song J.Y."/>
            <person name="Lee S.K."/>
        </authorList>
    </citation>
    <scope>NUCLEOTIDE SEQUENCE [LARGE SCALE GENOMIC DNA]</scope>
    <source>
        <tissue evidence="2">Muscle</tissue>
    </source>
</reference>
<protein>
    <submittedName>
        <fullName evidence="2">Uncharacterized protein</fullName>
    </submittedName>
</protein>
<evidence type="ECO:0000256" key="1">
    <source>
        <dbReference type="SAM" id="MobiDB-lite"/>
    </source>
</evidence>
<dbReference type="AlphaFoldDB" id="A0A4Z2GM31"/>
<name>A0A4Z2GM31_9TELE</name>
<dbReference type="EMBL" id="SRLO01000479">
    <property type="protein sequence ID" value="TNN54617.1"/>
    <property type="molecule type" value="Genomic_DNA"/>
</dbReference>
<gene>
    <name evidence="2" type="ORF">EYF80_035179</name>
</gene>
<dbReference type="Proteomes" id="UP000314294">
    <property type="component" value="Unassembled WGS sequence"/>
</dbReference>
<feature type="compositionally biased region" description="Polar residues" evidence="1">
    <location>
        <begin position="132"/>
        <end position="141"/>
    </location>
</feature>
<feature type="compositionally biased region" description="Basic and acidic residues" evidence="1">
    <location>
        <begin position="15"/>
        <end position="27"/>
    </location>
</feature>
<keyword evidence="3" id="KW-1185">Reference proteome</keyword>
<feature type="compositionally biased region" description="Polar residues" evidence="1">
    <location>
        <begin position="82"/>
        <end position="96"/>
    </location>
</feature>